<protein>
    <recommendedName>
        <fullName evidence="3">Anti-sigma factor NepR domain-containing protein</fullName>
    </recommendedName>
</protein>
<evidence type="ECO:0008006" key="3">
    <source>
        <dbReference type="Google" id="ProtNLM"/>
    </source>
</evidence>
<organism evidence="1 2">
    <name type="scientific">Pseudogemmobacter lacusdianii</name>
    <dbReference type="NCBI Taxonomy" id="3069608"/>
    <lineage>
        <taxon>Bacteria</taxon>
        <taxon>Pseudomonadati</taxon>
        <taxon>Pseudomonadota</taxon>
        <taxon>Alphaproteobacteria</taxon>
        <taxon>Rhodobacterales</taxon>
        <taxon>Paracoccaceae</taxon>
        <taxon>Pseudogemmobacter</taxon>
    </lineage>
</organism>
<sequence length="47" mass="5270">MSPQVSRLEAPAVDAFELLRRAMAGLFDGLMPCARLEALIDHLEMRK</sequence>
<comment type="caution">
    <text evidence="1">The sequence shown here is derived from an EMBL/GenBank/DDBJ whole genome shotgun (WGS) entry which is preliminary data.</text>
</comment>
<reference evidence="1 2" key="1">
    <citation type="submission" date="2023-08" db="EMBL/GenBank/DDBJ databases">
        <title>Characterization of two Paracoccaceae strains isolated from Phycosphere and proposal of Xinfangfangia lacusdiani sp. nov.</title>
        <authorList>
            <person name="Deng Y."/>
            <person name="Zhang Y.Q."/>
        </authorList>
    </citation>
    <scope>NUCLEOTIDE SEQUENCE [LARGE SCALE GENOMIC DNA]</scope>
    <source>
        <strain evidence="1 2">CPCC 101601</strain>
    </source>
</reference>
<dbReference type="Proteomes" id="UP001239680">
    <property type="component" value="Unassembled WGS sequence"/>
</dbReference>
<evidence type="ECO:0000313" key="2">
    <source>
        <dbReference type="Proteomes" id="UP001239680"/>
    </source>
</evidence>
<proteinExistence type="predicted"/>
<accession>A0ABU0VY71</accession>
<dbReference type="RefSeq" id="WP_306680400.1">
    <property type="nucleotide sequence ID" value="NZ_JAVDBT010000008.1"/>
</dbReference>
<evidence type="ECO:0000313" key="1">
    <source>
        <dbReference type="EMBL" id="MDQ2066691.1"/>
    </source>
</evidence>
<keyword evidence="2" id="KW-1185">Reference proteome</keyword>
<dbReference type="EMBL" id="JAVDBT010000008">
    <property type="protein sequence ID" value="MDQ2066691.1"/>
    <property type="molecule type" value="Genomic_DNA"/>
</dbReference>
<name>A0ABU0VY71_9RHOB</name>
<gene>
    <name evidence="1" type="ORF">Q9295_09910</name>
</gene>